<gene>
    <name evidence="1" type="ORF">ACFQ1S_16330</name>
</gene>
<accession>A0ABW3MBF0</accession>
<evidence type="ECO:0008006" key="3">
    <source>
        <dbReference type="Google" id="ProtNLM"/>
    </source>
</evidence>
<comment type="caution">
    <text evidence="1">The sequence shown here is derived from an EMBL/GenBank/DDBJ whole genome shotgun (WGS) entry which is preliminary data.</text>
</comment>
<keyword evidence="2" id="KW-1185">Reference proteome</keyword>
<evidence type="ECO:0000313" key="1">
    <source>
        <dbReference type="EMBL" id="MFD1047000.1"/>
    </source>
</evidence>
<protein>
    <recommendedName>
        <fullName evidence="3">VWA domain-containing protein</fullName>
    </recommendedName>
</protein>
<dbReference type="EMBL" id="JBHTIS010000885">
    <property type="protein sequence ID" value="MFD1047000.1"/>
    <property type="molecule type" value="Genomic_DNA"/>
</dbReference>
<feature type="non-terminal residue" evidence="1">
    <location>
        <position position="1"/>
    </location>
</feature>
<evidence type="ECO:0000313" key="2">
    <source>
        <dbReference type="Proteomes" id="UP001597045"/>
    </source>
</evidence>
<dbReference type="Proteomes" id="UP001597045">
    <property type="component" value="Unassembled WGS sequence"/>
</dbReference>
<sequence length="59" mass="6528">PRPDVIVALTDGQTPWPSARPPCRTVVALFPRQQPSYEDSLNYRPNLPPDWALTVTVAG</sequence>
<reference evidence="2" key="1">
    <citation type="journal article" date="2019" name="Int. J. Syst. Evol. Microbiol.">
        <title>The Global Catalogue of Microorganisms (GCM) 10K type strain sequencing project: providing services to taxonomists for standard genome sequencing and annotation.</title>
        <authorList>
            <consortium name="The Broad Institute Genomics Platform"/>
            <consortium name="The Broad Institute Genome Sequencing Center for Infectious Disease"/>
            <person name="Wu L."/>
            <person name="Ma J."/>
        </authorList>
    </citation>
    <scope>NUCLEOTIDE SEQUENCE [LARGE SCALE GENOMIC DNA]</scope>
    <source>
        <strain evidence="2">JCM 31486</strain>
    </source>
</reference>
<organism evidence="1 2">
    <name type="scientific">Kibdelosporangium lantanae</name>
    <dbReference type="NCBI Taxonomy" id="1497396"/>
    <lineage>
        <taxon>Bacteria</taxon>
        <taxon>Bacillati</taxon>
        <taxon>Actinomycetota</taxon>
        <taxon>Actinomycetes</taxon>
        <taxon>Pseudonocardiales</taxon>
        <taxon>Pseudonocardiaceae</taxon>
        <taxon>Kibdelosporangium</taxon>
    </lineage>
</organism>
<proteinExistence type="predicted"/>
<name>A0ABW3MBF0_9PSEU</name>